<sequence>MGRPTSRCFGDTVLVLFCQMKNEMQSSVAFDTFLLLPWAQLPCLQQQDEGLQICFTGLIQDSIKTVFPNGAVTSHPVPCAECPVGEYRGLSMFLKLRCHSRVLVPPSCWEQGWLPGTSVSPPAGEEGRGVQNRCPASPGVCRGCCTGPI</sequence>
<comment type="caution">
    <text evidence="1">The sequence shown here is derived from an EMBL/GenBank/DDBJ whole genome shotgun (WGS) entry which is preliminary data.</text>
</comment>
<proteinExistence type="predicted"/>
<gene>
    <name evidence="1" type="ORF">mRhiFer1_009676</name>
</gene>
<dbReference type="Proteomes" id="UP000585614">
    <property type="component" value="Unassembled WGS sequence"/>
</dbReference>
<dbReference type="EMBL" id="JACAGC010000032">
    <property type="protein sequence ID" value="KAF6270448.1"/>
    <property type="molecule type" value="Genomic_DNA"/>
</dbReference>
<dbReference type="AlphaFoldDB" id="A0A7J7R2T3"/>
<evidence type="ECO:0000313" key="1">
    <source>
        <dbReference type="EMBL" id="KAF6270448.1"/>
    </source>
</evidence>
<name>A0A7J7R2T3_RHIFE</name>
<protein>
    <submittedName>
        <fullName evidence="1">Uncharacterized protein</fullName>
    </submittedName>
</protein>
<reference evidence="1 2" key="1">
    <citation type="journal article" date="2020" name="Nature">
        <title>Six reference-quality genomes reveal evolution of bat adaptations.</title>
        <authorList>
            <person name="Jebb D."/>
            <person name="Huang Z."/>
            <person name="Pippel M."/>
            <person name="Hughes G.M."/>
            <person name="Lavrichenko K."/>
            <person name="Devanna P."/>
            <person name="Winkler S."/>
            <person name="Jermiin L.S."/>
            <person name="Skirmuntt E.C."/>
            <person name="Katzourakis A."/>
            <person name="Burkitt-Gray L."/>
            <person name="Ray D.A."/>
            <person name="Sullivan K.A.M."/>
            <person name="Roscito J.G."/>
            <person name="Kirilenko B.M."/>
            <person name="Davalos L.M."/>
            <person name="Corthals A.P."/>
            <person name="Power M.L."/>
            <person name="Jones G."/>
            <person name="Ransome R.D."/>
            <person name="Dechmann D.K.N."/>
            <person name="Locatelli A.G."/>
            <person name="Puechmaille S.J."/>
            <person name="Fedrigo O."/>
            <person name="Jarvis E.D."/>
            <person name="Hiller M."/>
            <person name="Vernes S.C."/>
            <person name="Myers E.W."/>
            <person name="Teeling E.C."/>
        </authorList>
    </citation>
    <scope>NUCLEOTIDE SEQUENCE [LARGE SCALE GENOMIC DNA]</scope>
    <source>
        <strain evidence="1">MRhiFer1</strain>
        <tissue evidence="1">Lung</tissue>
    </source>
</reference>
<evidence type="ECO:0000313" key="2">
    <source>
        <dbReference type="Proteomes" id="UP000585614"/>
    </source>
</evidence>
<organism evidence="1 2">
    <name type="scientific">Rhinolophus ferrumequinum</name>
    <name type="common">Greater horseshoe bat</name>
    <dbReference type="NCBI Taxonomy" id="59479"/>
    <lineage>
        <taxon>Eukaryota</taxon>
        <taxon>Metazoa</taxon>
        <taxon>Chordata</taxon>
        <taxon>Craniata</taxon>
        <taxon>Vertebrata</taxon>
        <taxon>Euteleostomi</taxon>
        <taxon>Mammalia</taxon>
        <taxon>Eutheria</taxon>
        <taxon>Laurasiatheria</taxon>
        <taxon>Chiroptera</taxon>
        <taxon>Yinpterochiroptera</taxon>
        <taxon>Rhinolophoidea</taxon>
        <taxon>Rhinolophidae</taxon>
        <taxon>Rhinolophinae</taxon>
        <taxon>Rhinolophus</taxon>
    </lineage>
</organism>
<accession>A0A7J7R2T3</accession>